<gene>
    <name evidence="2" type="ORF">GUJ93_ZPchr0013g34998</name>
</gene>
<reference evidence="2" key="2">
    <citation type="submission" date="2021-02" db="EMBL/GenBank/DDBJ databases">
        <authorList>
            <person name="Kimball J.A."/>
            <person name="Haas M.W."/>
            <person name="Macchietto M."/>
            <person name="Kono T."/>
            <person name="Duquette J."/>
            <person name="Shao M."/>
        </authorList>
    </citation>
    <scope>NUCLEOTIDE SEQUENCE</scope>
    <source>
        <tissue evidence="2">Fresh leaf tissue</tissue>
    </source>
</reference>
<organism evidence="2 3">
    <name type="scientific">Zizania palustris</name>
    <name type="common">Northern wild rice</name>
    <dbReference type="NCBI Taxonomy" id="103762"/>
    <lineage>
        <taxon>Eukaryota</taxon>
        <taxon>Viridiplantae</taxon>
        <taxon>Streptophyta</taxon>
        <taxon>Embryophyta</taxon>
        <taxon>Tracheophyta</taxon>
        <taxon>Spermatophyta</taxon>
        <taxon>Magnoliopsida</taxon>
        <taxon>Liliopsida</taxon>
        <taxon>Poales</taxon>
        <taxon>Poaceae</taxon>
        <taxon>BOP clade</taxon>
        <taxon>Oryzoideae</taxon>
        <taxon>Oryzeae</taxon>
        <taxon>Zizaniinae</taxon>
        <taxon>Zizania</taxon>
    </lineage>
</organism>
<dbReference type="InterPro" id="IPR051681">
    <property type="entry name" value="Ser/Thr_Kinases-Pseudokinases"/>
</dbReference>
<feature type="domain" description="Protein kinase" evidence="1">
    <location>
        <begin position="135"/>
        <end position="392"/>
    </location>
</feature>
<reference evidence="2" key="1">
    <citation type="journal article" date="2021" name="bioRxiv">
        <title>Whole Genome Assembly and Annotation of Northern Wild Rice, Zizania palustris L., Supports a Whole Genome Duplication in the Zizania Genus.</title>
        <authorList>
            <person name="Haas M."/>
            <person name="Kono T."/>
            <person name="Macchietto M."/>
            <person name="Millas R."/>
            <person name="McGilp L."/>
            <person name="Shao M."/>
            <person name="Duquette J."/>
            <person name="Hirsch C.N."/>
            <person name="Kimball J."/>
        </authorList>
    </citation>
    <scope>NUCLEOTIDE SEQUENCE</scope>
    <source>
        <tissue evidence="2">Fresh leaf tissue</tissue>
    </source>
</reference>
<evidence type="ECO:0000313" key="3">
    <source>
        <dbReference type="Proteomes" id="UP000729402"/>
    </source>
</evidence>
<protein>
    <recommendedName>
        <fullName evidence="1">Protein kinase domain-containing protein</fullName>
    </recommendedName>
</protein>
<dbReference type="PANTHER" id="PTHR44329:SF119">
    <property type="entry name" value="PROTEIN KINASE DOMAIN-CONTAINING PROTEIN"/>
    <property type="match status" value="1"/>
</dbReference>
<comment type="caution">
    <text evidence="2">The sequence shown here is derived from an EMBL/GenBank/DDBJ whole genome shotgun (WGS) entry which is preliminary data.</text>
</comment>
<keyword evidence="3" id="KW-1185">Reference proteome</keyword>
<dbReference type="EMBL" id="JAAALK010000079">
    <property type="protein sequence ID" value="KAG8100149.1"/>
    <property type="molecule type" value="Genomic_DNA"/>
</dbReference>
<name>A0A8J5X252_ZIZPA</name>
<sequence>MVDVYSFGVVLRELTTGLLPFEDLSLVQAAYVVCVGNARLPLSPSCPPAINNLIEKCWSAKPAKWPEFSHIMSVLEIYDRCLRQGLPLLPQPLPSPLADFFKLRPFRKMMLLLSKPWLPARSAAAEPWVADRLKLMIGKRFATGSDSRVYRGIYGRQAVAVKMIRAPERDDDKRRALEEQFNTEVTLLWRLRHPNMVQLVAAYREPPVYCVITEYMSRGTLRAYLHAREPYSLPPETVVRLALDVARGMEYIHAQGIVHRDLKSLNLLLDDGVRAKVADLGTSCLESHCGDKCSRMGTYRWMAPEMIDDKHCTRKVDVYSFGVVLWELTTGLLPFEDLSPVQAAYAICVGNARPPLSPACPPVINSLIERCWSAKPAKRPEFSHIVSVLEIYDRCLRQGLPLLPQPLPSPLTDFIKLRPFRKMMLLLSSFKVRSKN</sequence>
<dbReference type="GO" id="GO:0004674">
    <property type="term" value="F:protein serine/threonine kinase activity"/>
    <property type="evidence" value="ECO:0007669"/>
    <property type="project" value="TreeGrafter"/>
</dbReference>
<dbReference type="Pfam" id="PF07714">
    <property type="entry name" value="PK_Tyr_Ser-Thr"/>
    <property type="match status" value="2"/>
</dbReference>
<accession>A0A8J5X252</accession>
<dbReference type="CDD" id="cd13999">
    <property type="entry name" value="STKc_MAP3K-like"/>
    <property type="match status" value="1"/>
</dbReference>
<dbReference type="InterPro" id="IPR001245">
    <property type="entry name" value="Ser-Thr/Tyr_kinase_cat_dom"/>
</dbReference>
<dbReference type="InterPro" id="IPR008271">
    <property type="entry name" value="Ser/Thr_kinase_AS"/>
</dbReference>
<dbReference type="PANTHER" id="PTHR44329">
    <property type="entry name" value="SERINE/THREONINE-PROTEIN KINASE TNNI3K-RELATED"/>
    <property type="match status" value="1"/>
</dbReference>
<dbReference type="SMART" id="SM00220">
    <property type="entry name" value="S_TKc"/>
    <property type="match status" value="1"/>
</dbReference>
<dbReference type="AlphaFoldDB" id="A0A8J5X252"/>
<dbReference type="GO" id="GO:0005524">
    <property type="term" value="F:ATP binding"/>
    <property type="evidence" value="ECO:0007669"/>
    <property type="project" value="InterPro"/>
</dbReference>
<evidence type="ECO:0000313" key="2">
    <source>
        <dbReference type="EMBL" id="KAG8100149.1"/>
    </source>
</evidence>
<evidence type="ECO:0000259" key="1">
    <source>
        <dbReference type="PROSITE" id="PS50011"/>
    </source>
</evidence>
<dbReference type="PROSITE" id="PS50011">
    <property type="entry name" value="PROTEIN_KINASE_DOM"/>
    <property type="match status" value="2"/>
</dbReference>
<dbReference type="OrthoDB" id="4062651at2759"/>
<dbReference type="InterPro" id="IPR000719">
    <property type="entry name" value="Prot_kinase_dom"/>
</dbReference>
<proteinExistence type="predicted"/>
<dbReference type="Proteomes" id="UP000729402">
    <property type="component" value="Unassembled WGS sequence"/>
</dbReference>
<feature type="domain" description="Protein kinase" evidence="1">
    <location>
        <begin position="1"/>
        <end position="78"/>
    </location>
</feature>
<dbReference type="PROSITE" id="PS00108">
    <property type="entry name" value="PROTEIN_KINASE_ST"/>
    <property type="match status" value="1"/>
</dbReference>